<dbReference type="Gene3D" id="3.40.50.300">
    <property type="entry name" value="P-loop containing nucleotide triphosphate hydrolases"/>
    <property type="match status" value="1"/>
</dbReference>
<dbReference type="Proteomes" id="UP000799750">
    <property type="component" value="Unassembled WGS sequence"/>
</dbReference>
<dbReference type="PROSITE" id="PS50297">
    <property type="entry name" value="ANK_REP_REGION"/>
    <property type="match status" value="1"/>
</dbReference>
<dbReference type="PANTHER" id="PTHR10622">
    <property type="entry name" value="HET DOMAIN-CONTAINING PROTEIN"/>
    <property type="match status" value="1"/>
</dbReference>
<evidence type="ECO:0000259" key="4">
    <source>
        <dbReference type="Pfam" id="PF06985"/>
    </source>
</evidence>
<feature type="region of interest" description="Disordered" evidence="3">
    <location>
        <begin position="300"/>
        <end position="327"/>
    </location>
</feature>
<dbReference type="InterPro" id="IPR036770">
    <property type="entry name" value="Ankyrin_rpt-contain_sf"/>
</dbReference>
<sequence>MRLLKWTPGGELYLTHDLIRDIPPYAILSHTWGGDDDEATFKDLKDGTGKSKAGYAKITFCGEQARLDGFQYFWVDTCCIDKSNSTELAEAINSMFRWYRNAAKCYALLSDVSKTARDAGKTVDQLPWESAFRESRWFTRGWTLQELVAPTSVEFFSKEGTPLGNKKSLERQIHEVTGISIQALQGTPLSHFSIDERMSWRAKRETKRIEDEAYSLLGIFEVSMPLIYGEEGRAFIRLAEEIDKPLRALSLNSMRVPCDTGFSIIVEPENPALDIIFIHGLTGHPQRTWNHERRESYMQHVESYDRGERPSKFRKLDSSESPHQGSEGECKATYWLHDLVPLTAPNARVLTYGYDPYKTPPSTGSDVTKSTMYGIAWSFLTGLEATRRVDPSRPLLFIAHSLGGIVVKEALRRSQESKNYQTHLLSINKSTIGLIFFGTPHEGVDSPEMVENIIHKLTRVEADCIDHRIDGTFLPSTEQLKKLHDTFCRMARERTWKVYSFQEQDGEKALSSRKVVEDTASCLNDPTIEITQHIASNHTNMCRFHSLDDVEYDKVAIAINQIFDTTKSRQFGESSILNGDQHQRLLDCLKYEQMESRHTTIRAAHAKTCKWLLNKEEYQEWLDDTKLSTHHGFLWIKGKPATGKSTLMKFAHSNFKRRKEENIIISFFFNARGDDMEKSTVGMYRSLLYQLLHPRHPDSPHFVDMLAPNVPKESNKWNLETLKNLFGHAVESLGRRRLTCFIDALDECEEDQVREMVAFFARLGQFAVSSQTVFRVCFSSRHYPHITLEEGLRLTLEGQEGHRQDIANYLHSELKAGKSKQVIQIKEEILKRASDIFLWVVLVAQILNKEFDRGRMNALRKRLDEIPNGLEELFQDILTRDGQNVADLVLCLQWILFAKRPLKTEELYFAVLSGAAPEDLQIAAWDPEEITKQDMQRFILSSSKGLAETTKSQHQTVQFIHESVRDFLLIGKGLEKLQPLLGGNFAGQSNERLKHCCQVYAGSHLSEHLPMHTEWWPIASTNEAKDLRQLASEKFPFLEYAVQNVLRHADAASQCKIPQSEFLKLFPLERWIQLNNLLEKHEIRRHTKICSLLYILADRKFPSLIASELDRASQPSHDDFAERYGSPVHVAVFQRNDEVLRTMLSQYTEGKSNDNITRRYQAYGVNPDIISWGVAGRTPLLEAARDGYEFGVRLLIATEMVDLDFRNNHDGRTPLSWAAEKGHDCVVQLILATNKVDVNIPDNLRRTPLFYAAEKGHETVVKLLLATGLVNVDTIDTRSPPGLPFNQSTKKRARY</sequence>
<feature type="domain" description="Nephrocystin 3-like N-terminal" evidence="5">
    <location>
        <begin position="608"/>
        <end position="781"/>
    </location>
</feature>
<accession>A0A6A6QRZ4</accession>
<dbReference type="InterPro" id="IPR002110">
    <property type="entry name" value="Ankyrin_rpt"/>
</dbReference>
<protein>
    <submittedName>
        <fullName evidence="6">Uncharacterized protein</fullName>
    </submittedName>
</protein>
<dbReference type="EMBL" id="MU004190">
    <property type="protein sequence ID" value="KAF2494939.1"/>
    <property type="molecule type" value="Genomic_DNA"/>
</dbReference>
<feature type="repeat" description="ANK" evidence="2">
    <location>
        <begin position="1210"/>
        <end position="1243"/>
    </location>
</feature>
<evidence type="ECO:0000313" key="7">
    <source>
        <dbReference type="Proteomes" id="UP000799750"/>
    </source>
</evidence>
<dbReference type="InterPro" id="IPR010730">
    <property type="entry name" value="HET"/>
</dbReference>
<dbReference type="InterPro" id="IPR029058">
    <property type="entry name" value="AB_hydrolase_fold"/>
</dbReference>
<dbReference type="Pfam" id="PF24883">
    <property type="entry name" value="NPHP3_N"/>
    <property type="match status" value="1"/>
</dbReference>
<evidence type="ECO:0000256" key="3">
    <source>
        <dbReference type="SAM" id="MobiDB-lite"/>
    </source>
</evidence>
<evidence type="ECO:0000259" key="5">
    <source>
        <dbReference type="Pfam" id="PF24883"/>
    </source>
</evidence>
<dbReference type="SUPFAM" id="SSF53474">
    <property type="entry name" value="alpha/beta-Hydrolases"/>
    <property type="match status" value="1"/>
</dbReference>
<keyword evidence="2" id="KW-0040">ANK repeat</keyword>
<dbReference type="SMART" id="SM00248">
    <property type="entry name" value="ANK"/>
    <property type="match status" value="4"/>
</dbReference>
<proteinExistence type="predicted"/>
<feature type="domain" description="Heterokaryon incompatibility" evidence="4">
    <location>
        <begin position="25"/>
        <end position="146"/>
    </location>
</feature>
<dbReference type="Pfam" id="PF12796">
    <property type="entry name" value="Ank_2"/>
    <property type="match status" value="1"/>
</dbReference>
<dbReference type="InterPro" id="IPR056884">
    <property type="entry name" value="NPHP3-like_N"/>
</dbReference>
<gene>
    <name evidence="6" type="ORF">BU16DRAFT_51347</name>
</gene>
<dbReference type="Gene3D" id="3.40.50.1820">
    <property type="entry name" value="alpha/beta hydrolase"/>
    <property type="match status" value="1"/>
</dbReference>
<dbReference type="PANTHER" id="PTHR10622:SF11">
    <property type="entry name" value="HET-DOMAIN-CONTAINING PROTEIN"/>
    <property type="match status" value="1"/>
</dbReference>
<dbReference type="SUPFAM" id="SSF52540">
    <property type="entry name" value="P-loop containing nucleoside triphosphate hydrolases"/>
    <property type="match status" value="1"/>
</dbReference>
<keyword evidence="1" id="KW-0677">Repeat</keyword>
<reference evidence="6" key="1">
    <citation type="journal article" date="2020" name="Stud. Mycol.">
        <title>101 Dothideomycetes genomes: a test case for predicting lifestyles and emergence of pathogens.</title>
        <authorList>
            <person name="Haridas S."/>
            <person name="Albert R."/>
            <person name="Binder M."/>
            <person name="Bloem J."/>
            <person name="Labutti K."/>
            <person name="Salamov A."/>
            <person name="Andreopoulos B."/>
            <person name="Baker S."/>
            <person name="Barry K."/>
            <person name="Bills G."/>
            <person name="Bluhm B."/>
            <person name="Cannon C."/>
            <person name="Castanera R."/>
            <person name="Culley D."/>
            <person name="Daum C."/>
            <person name="Ezra D."/>
            <person name="Gonzalez J."/>
            <person name="Henrissat B."/>
            <person name="Kuo A."/>
            <person name="Liang C."/>
            <person name="Lipzen A."/>
            <person name="Lutzoni F."/>
            <person name="Magnuson J."/>
            <person name="Mondo S."/>
            <person name="Nolan M."/>
            <person name="Ohm R."/>
            <person name="Pangilinan J."/>
            <person name="Park H.-J."/>
            <person name="Ramirez L."/>
            <person name="Alfaro M."/>
            <person name="Sun H."/>
            <person name="Tritt A."/>
            <person name="Yoshinaga Y."/>
            <person name="Zwiers L.-H."/>
            <person name="Turgeon B."/>
            <person name="Goodwin S."/>
            <person name="Spatafora J."/>
            <person name="Crous P."/>
            <person name="Grigoriev I."/>
        </authorList>
    </citation>
    <scope>NUCLEOTIDE SEQUENCE</scope>
    <source>
        <strain evidence="6">CBS 269.34</strain>
    </source>
</reference>
<keyword evidence="7" id="KW-1185">Reference proteome</keyword>
<dbReference type="InterPro" id="IPR027417">
    <property type="entry name" value="P-loop_NTPase"/>
</dbReference>
<name>A0A6A6QRZ4_9PEZI</name>
<dbReference type="Gene3D" id="1.25.40.20">
    <property type="entry name" value="Ankyrin repeat-containing domain"/>
    <property type="match status" value="1"/>
</dbReference>
<dbReference type="SUPFAM" id="SSF48403">
    <property type="entry name" value="Ankyrin repeat"/>
    <property type="match status" value="1"/>
</dbReference>
<dbReference type="PROSITE" id="PS50088">
    <property type="entry name" value="ANK_REPEAT"/>
    <property type="match status" value="2"/>
</dbReference>
<organism evidence="6 7">
    <name type="scientific">Lophium mytilinum</name>
    <dbReference type="NCBI Taxonomy" id="390894"/>
    <lineage>
        <taxon>Eukaryota</taxon>
        <taxon>Fungi</taxon>
        <taxon>Dikarya</taxon>
        <taxon>Ascomycota</taxon>
        <taxon>Pezizomycotina</taxon>
        <taxon>Dothideomycetes</taxon>
        <taxon>Pleosporomycetidae</taxon>
        <taxon>Mytilinidiales</taxon>
        <taxon>Mytilinidiaceae</taxon>
        <taxon>Lophium</taxon>
    </lineage>
</organism>
<evidence type="ECO:0000313" key="6">
    <source>
        <dbReference type="EMBL" id="KAF2494939.1"/>
    </source>
</evidence>
<dbReference type="Pfam" id="PF06985">
    <property type="entry name" value="HET"/>
    <property type="match status" value="1"/>
</dbReference>
<dbReference type="OrthoDB" id="194358at2759"/>
<evidence type="ECO:0000256" key="1">
    <source>
        <dbReference type="ARBA" id="ARBA00022737"/>
    </source>
</evidence>
<evidence type="ECO:0000256" key="2">
    <source>
        <dbReference type="PROSITE-ProRule" id="PRU00023"/>
    </source>
</evidence>
<feature type="repeat" description="ANK" evidence="2">
    <location>
        <begin position="1244"/>
        <end position="1268"/>
    </location>
</feature>